<dbReference type="EMBL" id="CAJQUM010000001">
    <property type="protein sequence ID" value="CAG4883149.1"/>
    <property type="molecule type" value="Genomic_DNA"/>
</dbReference>
<proteinExistence type="predicted"/>
<evidence type="ECO:0000313" key="5">
    <source>
        <dbReference type="EMBL" id="CAG4883149.1"/>
    </source>
</evidence>
<evidence type="ECO:0000259" key="4">
    <source>
        <dbReference type="PROSITE" id="PS51295"/>
    </source>
</evidence>
<gene>
    <name evidence="5" type="ORF">GTOL_11031</name>
</gene>
<dbReference type="PANTHER" id="PTHR40065">
    <property type="entry name" value="RNA-BINDING PROTEIN YHBY"/>
    <property type="match status" value="1"/>
</dbReference>
<dbReference type="PROSITE" id="PS51295">
    <property type="entry name" value="CRM"/>
    <property type="match status" value="1"/>
</dbReference>
<protein>
    <submittedName>
        <fullName evidence="5">RNA-binding protein HI_1333</fullName>
    </submittedName>
</protein>
<dbReference type="GO" id="GO:0003723">
    <property type="term" value="F:RNA binding"/>
    <property type="evidence" value="ECO:0007669"/>
    <property type="project" value="UniProtKB-UniRule"/>
</dbReference>
<evidence type="ECO:0000256" key="3">
    <source>
        <dbReference type="SAM" id="MobiDB-lite"/>
    </source>
</evidence>
<feature type="region of interest" description="Disordered" evidence="3">
    <location>
        <begin position="91"/>
        <end position="122"/>
    </location>
</feature>
<reference evidence="5" key="1">
    <citation type="submission" date="2021-04" db="EMBL/GenBank/DDBJ databases">
        <authorList>
            <person name="Hornung B."/>
        </authorList>
    </citation>
    <scope>NUCLEOTIDE SEQUENCE</scope>
    <source>
        <strain evidence="5">G5G6</strain>
    </source>
</reference>
<dbReference type="Proteomes" id="UP000742786">
    <property type="component" value="Unassembled WGS sequence"/>
</dbReference>
<sequence length="122" mass="13458">MIELNPSETRALRAQAHHLRPVVSISQNGLSDAVMKEIDRSLNAHELIKVKLYGIERAERDAVLATICGQLDCAPIQHIGNVLVLWRPKPAAEAKTPSPRRNPKPKTKKQAAAAAERSLRKS</sequence>
<evidence type="ECO:0000313" key="6">
    <source>
        <dbReference type="Proteomes" id="UP000742786"/>
    </source>
</evidence>
<dbReference type="InterPro" id="IPR001890">
    <property type="entry name" value="RNA-binding_CRM"/>
</dbReference>
<name>A0A916N1W9_9PROT</name>
<comment type="caution">
    <text evidence="5">The sequence shown here is derived from an EMBL/GenBank/DDBJ whole genome shotgun (WGS) entry which is preliminary data.</text>
</comment>
<dbReference type="Pfam" id="PF01985">
    <property type="entry name" value="CRS1_YhbY"/>
    <property type="match status" value="1"/>
</dbReference>
<feature type="domain" description="CRM" evidence="4">
    <location>
        <begin position="2"/>
        <end position="98"/>
    </location>
</feature>
<keyword evidence="1 2" id="KW-0694">RNA-binding</keyword>
<evidence type="ECO:0000256" key="2">
    <source>
        <dbReference type="PROSITE-ProRule" id="PRU00626"/>
    </source>
</evidence>
<dbReference type="AlphaFoldDB" id="A0A916N1W9"/>
<dbReference type="RefSeq" id="WP_220635145.1">
    <property type="nucleotide sequence ID" value="NZ_CAJQUM010000001.1"/>
</dbReference>
<evidence type="ECO:0000256" key="1">
    <source>
        <dbReference type="ARBA" id="ARBA00022884"/>
    </source>
</evidence>
<dbReference type="SUPFAM" id="SSF75471">
    <property type="entry name" value="YhbY-like"/>
    <property type="match status" value="1"/>
</dbReference>
<dbReference type="InterPro" id="IPR035920">
    <property type="entry name" value="YhbY-like_sf"/>
</dbReference>
<accession>A0A916N1W9</accession>
<dbReference type="SMART" id="SM01103">
    <property type="entry name" value="CRS1_YhbY"/>
    <property type="match status" value="1"/>
</dbReference>
<dbReference type="InterPro" id="IPR051925">
    <property type="entry name" value="RNA-binding_domain"/>
</dbReference>
<dbReference type="PANTHER" id="PTHR40065:SF3">
    <property type="entry name" value="RNA-BINDING PROTEIN YHBY"/>
    <property type="match status" value="1"/>
</dbReference>
<keyword evidence="6" id="KW-1185">Reference proteome</keyword>
<dbReference type="Gene3D" id="3.30.110.60">
    <property type="entry name" value="YhbY-like"/>
    <property type="match status" value="1"/>
</dbReference>
<organism evidence="5 6">
    <name type="scientific">Georgfuchsia toluolica</name>
    <dbReference type="NCBI Taxonomy" id="424218"/>
    <lineage>
        <taxon>Bacteria</taxon>
        <taxon>Pseudomonadati</taxon>
        <taxon>Pseudomonadota</taxon>
        <taxon>Betaproteobacteria</taxon>
        <taxon>Nitrosomonadales</taxon>
        <taxon>Sterolibacteriaceae</taxon>
        <taxon>Georgfuchsia</taxon>
    </lineage>
</organism>